<dbReference type="SUPFAM" id="SSF48452">
    <property type="entry name" value="TPR-like"/>
    <property type="match status" value="1"/>
</dbReference>
<feature type="region of interest" description="Disordered" evidence="1">
    <location>
        <begin position="949"/>
        <end position="972"/>
    </location>
</feature>
<keyword evidence="5" id="KW-1185">Reference proteome</keyword>
<evidence type="ECO:0000256" key="1">
    <source>
        <dbReference type="SAM" id="MobiDB-lite"/>
    </source>
</evidence>
<keyword evidence="2" id="KW-0812">Transmembrane</keyword>
<keyword evidence="2" id="KW-0472">Membrane</keyword>
<dbReference type="Pfam" id="PF01476">
    <property type="entry name" value="LysM"/>
    <property type="match status" value="2"/>
</dbReference>
<feature type="domain" description="LysM" evidence="3">
    <location>
        <begin position="230"/>
        <end position="286"/>
    </location>
</feature>
<dbReference type="Gene3D" id="1.25.40.10">
    <property type="entry name" value="Tetratricopeptide repeat domain"/>
    <property type="match status" value="1"/>
</dbReference>
<dbReference type="InterPro" id="IPR036779">
    <property type="entry name" value="LysM_dom_sf"/>
</dbReference>
<gene>
    <name evidence="4" type="ORF">J2S59_003112</name>
</gene>
<protein>
    <submittedName>
        <fullName evidence="4">Nucleoid-associated protein YgaU</fullName>
    </submittedName>
</protein>
<dbReference type="Proteomes" id="UP001240447">
    <property type="component" value="Unassembled WGS sequence"/>
</dbReference>
<feature type="domain" description="LysM" evidence="3">
    <location>
        <begin position="166"/>
        <end position="216"/>
    </location>
</feature>
<feature type="compositionally biased region" description="Polar residues" evidence="1">
    <location>
        <begin position="690"/>
        <end position="701"/>
    </location>
</feature>
<comment type="caution">
    <text evidence="4">The sequence shown here is derived from an EMBL/GenBank/DDBJ whole genome shotgun (WGS) entry which is preliminary data.</text>
</comment>
<sequence>MNRTHARARGLVAAVLIAAVLAGVPVLLITLAATPWTVDLSELQLSLLSPDDGSVALLIVGATAWIAWAVMAFCLVTEIVAAARGVRAPQLRGLGAGQQLASQLVASAAMLFAVAQPLSITLTTPPAQAHEVTDVQLAAAPAAHDELVAEGVPEPRLPVEAVLATESYTTRAHDSLWKIAETQLGDGTRFTEIVELNPDLFPSGPKFLTAGTVLQLPANEPAAAGEPDDAPYVVAPGDTLWDIADEELGDSTRYDEIFEASNDIVQPDGRTLTDPDLIYPGWELEIPDEAPPVAVDPEEPVPEHPSPETPHETAPATPRSATPTPPAIDLEVSADLSAEEQSVDVDQDSGSPAWLLPGLTGAGTLLAGSLFLVLRAHRRTQLRYRNPGEVLEAPPQELINVEKSARLSASTVPRLQDLDRLLRCLADGLELTRQPLPRLQSIELADRSVTLHLAEHAPAPPGWTGTDTWAFQFDETLPDPASPAPWPLLCTIGSTDVGHLVLVNLEELGTIALTGDPEASAALARSMAAELALSPWGVLADIDTVGVARELADLDPVRHHHHEPDDRGFLDRLATDLASRGDNEPEMFHAVITTDADAAEPVIRVIADATSRLGATVVTAGDPPETEAVTFRMTGHGRLHIADLGLDLTAAGLTSEEAAATAAIVAVARDAAPAPPPVHHTNKPPETDISPLQETADSSDPTLDDDVAAWFDSDSRVPKLHLLGPVRATAHGNPSAVARRKPHYVELLAYLALHPEGVSSRQVAEAFSMSKDRVRIDIGVVRKWLGDNPRTGRPYLPPAAQTRAAGEAGVWTYQVDDVLVDADLFRRLRARGQARGDESQEDFDTALRLVEGPPFSDLRETGWSWLLDAESRDDEILACAIVDVAHDVVTDALREEDLDRAAEAVKTATLASPYDEIARVDRAAVLVAQGHEDAARKFLASAVHNRSDDHMAPIEVPRSTAARIPNPGRRGR</sequence>
<accession>A0ABT9NSC6</accession>
<dbReference type="EMBL" id="JAUSQM010000001">
    <property type="protein sequence ID" value="MDP9823303.1"/>
    <property type="molecule type" value="Genomic_DNA"/>
</dbReference>
<dbReference type="CDD" id="cd00118">
    <property type="entry name" value="LysM"/>
    <property type="match status" value="2"/>
</dbReference>
<feature type="region of interest" description="Disordered" evidence="1">
    <location>
        <begin position="288"/>
        <end position="327"/>
    </location>
</feature>
<name>A0ABT9NSC6_9ACTN</name>
<feature type="transmembrane region" description="Helical" evidence="2">
    <location>
        <begin position="12"/>
        <end position="36"/>
    </location>
</feature>
<proteinExistence type="predicted"/>
<evidence type="ECO:0000313" key="4">
    <source>
        <dbReference type="EMBL" id="MDP9823303.1"/>
    </source>
</evidence>
<dbReference type="InterPro" id="IPR052196">
    <property type="entry name" value="Bact_Kbp"/>
</dbReference>
<feature type="compositionally biased region" description="Low complexity" evidence="1">
    <location>
        <begin position="312"/>
        <end position="322"/>
    </location>
</feature>
<feature type="transmembrane region" description="Helical" evidence="2">
    <location>
        <begin position="354"/>
        <end position="374"/>
    </location>
</feature>
<keyword evidence="2" id="KW-1133">Transmembrane helix</keyword>
<dbReference type="PANTHER" id="PTHR34700">
    <property type="entry name" value="POTASSIUM BINDING PROTEIN KBP"/>
    <property type="match status" value="1"/>
</dbReference>
<dbReference type="SMART" id="SM00257">
    <property type="entry name" value="LysM"/>
    <property type="match status" value="2"/>
</dbReference>
<dbReference type="PANTHER" id="PTHR34700:SF4">
    <property type="entry name" value="PHAGE-LIKE ELEMENT PBSX PROTEIN XKDP"/>
    <property type="match status" value="1"/>
</dbReference>
<feature type="compositionally biased region" description="Basic and acidic residues" evidence="1">
    <location>
        <begin position="301"/>
        <end position="311"/>
    </location>
</feature>
<feature type="transmembrane region" description="Helical" evidence="2">
    <location>
        <begin position="56"/>
        <end position="80"/>
    </location>
</feature>
<dbReference type="InterPro" id="IPR018392">
    <property type="entry name" value="LysM"/>
</dbReference>
<evidence type="ECO:0000259" key="3">
    <source>
        <dbReference type="PROSITE" id="PS51782"/>
    </source>
</evidence>
<dbReference type="InterPro" id="IPR011990">
    <property type="entry name" value="TPR-like_helical_dom_sf"/>
</dbReference>
<dbReference type="RefSeq" id="WP_068116674.1">
    <property type="nucleotide sequence ID" value="NZ_CCXJ01000036.1"/>
</dbReference>
<feature type="region of interest" description="Disordered" evidence="1">
    <location>
        <begin position="672"/>
        <end position="704"/>
    </location>
</feature>
<dbReference type="PROSITE" id="PS51782">
    <property type="entry name" value="LYSM"/>
    <property type="match status" value="2"/>
</dbReference>
<dbReference type="Gene3D" id="3.10.350.10">
    <property type="entry name" value="LysM domain"/>
    <property type="match status" value="2"/>
</dbReference>
<evidence type="ECO:0000256" key="2">
    <source>
        <dbReference type="SAM" id="Phobius"/>
    </source>
</evidence>
<organism evidence="4 5">
    <name type="scientific">Nocardioides massiliensis</name>
    <dbReference type="NCBI Taxonomy" id="1325935"/>
    <lineage>
        <taxon>Bacteria</taxon>
        <taxon>Bacillati</taxon>
        <taxon>Actinomycetota</taxon>
        <taxon>Actinomycetes</taxon>
        <taxon>Propionibacteriales</taxon>
        <taxon>Nocardioidaceae</taxon>
        <taxon>Nocardioides</taxon>
    </lineage>
</organism>
<evidence type="ECO:0000313" key="5">
    <source>
        <dbReference type="Proteomes" id="UP001240447"/>
    </source>
</evidence>
<reference evidence="4 5" key="1">
    <citation type="submission" date="2023-07" db="EMBL/GenBank/DDBJ databases">
        <title>Sequencing the genomes of 1000 actinobacteria strains.</title>
        <authorList>
            <person name="Klenk H.-P."/>
        </authorList>
    </citation>
    <scope>NUCLEOTIDE SEQUENCE [LARGE SCALE GENOMIC DNA]</scope>
    <source>
        <strain evidence="4 5">GD13</strain>
    </source>
</reference>